<evidence type="ECO:0008006" key="3">
    <source>
        <dbReference type="Google" id="ProtNLM"/>
    </source>
</evidence>
<name>A0A0G1XGY7_9BACT</name>
<dbReference type="AlphaFoldDB" id="A0A0G1XGY7"/>
<reference evidence="1 2" key="1">
    <citation type="journal article" date="2015" name="Nature">
        <title>rRNA introns, odd ribosomes, and small enigmatic genomes across a large radiation of phyla.</title>
        <authorList>
            <person name="Brown C.T."/>
            <person name="Hug L.A."/>
            <person name="Thomas B.C."/>
            <person name="Sharon I."/>
            <person name="Castelle C.J."/>
            <person name="Singh A."/>
            <person name="Wilkins M.J."/>
            <person name="Williams K.H."/>
            <person name="Banfield J.F."/>
        </authorList>
    </citation>
    <scope>NUCLEOTIDE SEQUENCE [LARGE SCALE GENOMIC DNA]</scope>
</reference>
<gene>
    <name evidence="1" type="ORF">UY72_C0021G0009</name>
</gene>
<evidence type="ECO:0000313" key="1">
    <source>
        <dbReference type="EMBL" id="KKW30145.1"/>
    </source>
</evidence>
<organism evidence="1 2">
    <name type="scientific">Candidatus Uhrbacteria bacterium GW2011_GWD2_52_7</name>
    <dbReference type="NCBI Taxonomy" id="1618989"/>
    <lineage>
        <taxon>Bacteria</taxon>
        <taxon>Candidatus Uhriibacteriota</taxon>
    </lineage>
</organism>
<dbReference type="EMBL" id="LCRD01000021">
    <property type="protein sequence ID" value="KKW30145.1"/>
    <property type="molecule type" value="Genomic_DNA"/>
</dbReference>
<proteinExistence type="predicted"/>
<protein>
    <recommendedName>
        <fullName evidence="3">Polymerase nucleotidyl transferase domain-containing protein</fullName>
    </recommendedName>
</protein>
<accession>A0A0G1XGY7</accession>
<comment type="caution">
    <text evidence="1">The sequence shown here is derived from an EMBL/GenBank/DDBJ whole genome shotgun (WGS) entry which is preliminary data.</text>
</comment>
<sequence>MLSSVPTALERSMFSTIAYHAYFGYPLTLHEIWKWVMADEPVTFADVRRALVKSEWLRDRIVQVGPYYGIGDVSSQVQNRARRYADAMRKYRKAHWFARIFQWLPGVESVAICNSLAFHFTTSSSDIDLFIVTSSRNTWTARLLTTLPAMLFRQRPGECALDPLCLSFFVSVDALDLSNLKLDADDPYFSFWFATLSPMIVRDDVLANVWGANNWLRQRLPNAEPVRRASAFRVRPRNRAWRLLWLEPRAERMQRERFPAHIRDLMNVDTRVVVTNSVLKFHDHDRREEIRAALRAKLNV</sequence>
<evidence type="ECO:0000313" key="2">
    <source>
        <dbReference type="Proteomes" id="UP000034846"/>
    </source>
</evidence>
<dbReference type="Proteomes" id="UP000034846">
    <property type="component" value="Unassembled WGS sequence"/>
</dbReference>